<evidence type="ECO:0000313" key="4">
    <source>
        <dbReference type="EMBL" id="KAJ5538121.1"/>
    </source>
</evidence>
<dbReference type="Gene3D" id="3.40.50.720">
    <property type="entry name" value="NAD(P)-binding Rossmann-like Domain"/>
    <property type="match status" value="1"/>
</dbReference>
<comment type="caution">
    <text evidence="4">The sequence shown here is derived from an EMBL/GenBank/DDBJ whole genome shotgun (WGS) entry which is preliminary data.</text>
</comment>
<feature type="domain" description="Enoyl reductase (ER)" evidence="3">
    <location>
        <begin position="16"/>
        <end position="372"/>
    </location>
</feature>
<name>A0AAD6GEW9_9EURO</name>
<dbReference type="InterPro" id="IPR020843">
    <property type="entry name" value="ER"/>
</dbReference>
<dbReference type="InterPro" id="IPR011032">
    <property type="entry name" value="GroES-like_sf"/>
</dbReference>
<dbReference type="EMBL" id="JAQIZZ010000006">
    <property type="protein sequence ID" value="KAJ5538121.1"/>
    <property type="molecule type" value="Genomic_DNA"/>
</dbReference>
<evidence type="ECO:0000313" key="5">
    <source>
        <dbReference type="Proteomes" id="UP001220324"/>
    </source>
</evidence>
<dbReference type="Gene3D" id="3.90.180.10">
    <property type="entry name" value="Medium-chain alcohol dehydrogenases, catalytic domain"/>
    <property type="match status" value="1"/>
</dbReference>
<dbReference type="CDD" id="cd08249">
    <property type="entry name" value="enoyl_reductase_like"/>
    <property type="match status" value="1"/>
</dbReference>
<reference evidence="4 5" key="1">
    <citation type="journal article" date="2023" name="IMA Fungus">
        <title>Comparative genomic study of the Penicillium genus elucidates a diverse pangenome and 15 lateral gene transfer events.</title>
        <authorList>
            <person name="Petersen C."/>
            <person name="Sorensen T."/>
            <person name="Nielsen M.R."/>
            <person name="Sondergaard T.E."/>
            <person name="Sorensen J.L."/>
            <person name="Fitzpatrick D.A."/>
            <person name="Frisvad J.C."/>
            <person name="Nielsen K.L."/>
        </authorList>
    </citation>
    <scope>NUCLEOTIDE SEQUENCE [LARGE SCALE GENOMIC DNA]</scope>
    <source>
        <strain evidence="4 5">IBT 35679</strain>
    </source>
</reference>
<dbReference type="GO" id="GO:0016651">
    <property type="term" value="F:oxidoreductase activity, acting on NAD(P)H"/>
    <property type="evidence" value="ECO:0007669"/>
    <property type="project" value="InterPro"/>
</dbReference>
<dbReference type="InterPro" id="IPR013149">
    <property type="entry name" value="ADH-like_C"/>
</dbReference>
<protein>
    <submittedName>
        <fullName evidence="4">Zinc-binding oxidoreductase</fullName>
    </submittedName>
</protein>
<dbReference type="InterPro" id="IPR013154">
    <property type="entry name" value="ADH-like_N"/>
</dbReference>
<dbReference type="PANTHER" id="PTHR45348:SF2">
    <property type="entry name" value="ZINC-TYPE ALCOHOL DEHYDROGENASE-LIKE PROTEIN C2E1P3.01"/>
    <property type="match status" value="1"/>
</dbReference>
<accession>A0AAD6GEW9</accession>
<gene>
    <name evidence="4" type="ORF">N7494_007600</name>
</gene>
<keyword evidence="5" id="KW-1185">Reference proteome</keyword>
<dbReference type="Pfam" id="PF08240">
    <property type="entry name" value="ADH_N"/>
    <property type="match status" value="1"/>
</dbReference>
<comment type="similarity">
    <text evidence="1">Belongs to the zinc-containing alcohol dehydrogenase family.</text>
</comment>
<dbReference type="PANTHER" id="PTHR45348">
    <property type="entry name" value="HYPOTHETICAL OXIDOREDUCTASE (EUROFUNG)"/>
    <property type="match status" value="1"/>
</dbReference>
<dbReference type="SUPFAM" id="SSF51735">
    <property type="entry name" value="NAD(P)-binding Rossmann-fold domains"/>
    <property type="match status" value="1"/>
</dbReference>
<dbReference type="SUPFAM" id="SSF50129">
    <property type="entry name" value="GroES-like"/>
    <property type="match status" value="1"/>
</dbReference>
<sequence>MSPTPINKAAWLVAPKTPLVVGPADYTHPDAKQLVVKNAAVAVNPLDWAKQHVGDKKWEWITHPFVIGQDIAGEVVEIGPEVTRFKVGDRVIAHAVGFYLYGNRAAEGGFQHYTIAREHMASPIPDDLSFERACVIPMCFSAASCALYQKGYLALDYPTVPAQPVNGEYILITGGSTAVGSNAIQLAKFSGYTVVTTCSEKNFAYAKNLGADFVFDYNSPTHEDDIAVVLQGKKVAGAFAVGPGSVELSIHVLGQLGDECRKFIVKASFPWPKDDPKDDDEYWAYMKWVDEWNQGISAMADEVGIETKYVEGAELGRNEVSQAVYVNFLPAALAQGLYVAAPEPQVVGNGLENIQKALEIQKKGVSAKKVVVSLDE</sequence>
<evidence type="ECO:0000256" key="2">
    <source>
        <dbReference type="ARBA" id="ARBA00023002"/>
    </source>
</evidence>
<proteinExistence type="inferred from homology"/>
<dbReference type="SMART" id="SM00829">
    <property type="entry name" value="PKS_ER"/>
    <property type="match status" value="1"/>
</dbReference>
<dbReference type="Proteomes" id="UP001220324">
    <property type="component" value="Unassembled WGS sequence"/>
</dbReference>
<evidence type="ECO:0000259" key="3">
    <source>
        <dbReference type="SMART" id="SM00829"/>
    </source>
</evidence>
<dbReference type="Pfam" id="PF00107">
    <property type="entry name" value="ADH_zinc_N"/>
    <property type="match status" value="1"/>
</dbReference>
<dbReference type="InterPro" id="IPR047122">
    <property type="entry name" value="Trans-enoyl_RdTase-like"/>
</dbReference>
<evidence type="ECO:0000256" key="1">
    <source>
        <dbReference type="ARBA" id="ARBA00008072"/>
    </source>
</evidence>
<organism evidence="4 5">
    <name type="scientific">Penicillium frequentans</name>
    <dbReference type="NCBI Taxonomy" id="3151616"/>
    <lineage>
        <taxon>Eukaryota</taxon>
        <taxon>Fungi</taxon>
        <taxon>Dikarya</taxon>
        <taxon>Ascomycota</taxon>
        <taxon>Pezizomycotina</taxon>
        <taxon>Eurotiomycetes</taxon>
        <taxon>Eurotiomycetidae</taxon>
        <taxon>Eurotiales</taxon>
        <taxon>Aspergillaceae</taxon>
        <taxon>Penicillium</taxon>
    </lineage>
</organism>
<dbReference type="AlphaFoldDB" id="A0AAD6GEW9"/>
<keyword evidence="2" id="KW-0560">Oxidoreductase</keyword>
<dbReference type="InterPro" id="IPR036291">
    <property type="entry name" value="NAD(P)-bd_dom_sf"/>
</dbReference>